<dbReference type="InterPro" id="IPR016177">
    <property type="entry name" value="DNA-bd_dom_sf"/>
</dbReference>
<dbReference type="InterPro" id="IPR036955">
    <property type="entry name" value="AP2/ERF_dom_sf"/>
</dbReference>
<evidence type="ECO:0000259" key="7">
    <source>
        <dbReference type="PROSITE" id="PS51032"/>
    </source>
</evidence>
<dbReference type="SMART" id="SM00380">
    <property type="entry name" value="AP2"/>
    <property type="match status" value="1"/>
</dbReference>
<dbReference type="InterPro" id="IPR001471">
    <property type="entry name" value="AP2/ERF_dom"/>
</dbReference>
<dbReference type="CDD" id="cd00018">
    <property type="entry name" value="AP2"/>
    <property type="match status" value="1"/>
</dbReference>
<keyword evidence="2" id="KW-0805">Transcription regulation</keyword>
<reference evidence="8" key="2">
    <citation type="submission" date="2015-07" db="EMBL/GenBank/DDBJ databases">
        <authorList>
            <person name="Noorani M."/>
        </authorList>
    </citation>
    <scope>NUCLEOTIDE SEQUENCE</scope>
    <source>
        <strain evidence="8">Yugu1</strain>
    </source>
</reference>
<protein>
    <recommendedName>
        <fullName evidence="7">AP2/ERF domain-containing protein</fullName>
    </recommendedName>
</protein>
<keyword evidence="3" id="KW-0238">DNA-binding</keyword>
<evidence type="ECO:0000256" key="3">
    <source>
        <dbReference type="ARBA" id="ARBA00023125"/>
    </source>
</evidence>
<dbReference type="SUPFAM" id="SSF54171">
    <property type="entry name" value="DNA-binding domain"/>
    <property type="match status" value="1"/>
</dbReference>
<dbReference type="Gene3D" id="3.30.730.10">
    <property type="entry name" value="AP2/ERF domain"/>
    <property type="match status" value="1"/>
</dbReference>
<evidence type="ECO:0000256" key="4">
    <source>
        <dbReference type="ARBA" id="ARBA00023163"/>
    </source>
</evidence>
<sequence>MWLGTFDAAEFAARAYDAATLHFCGPKAKTNFPVTFTAASACPMVAGQPFMFMDPMLAVTVTVSAPMPCRLAVVASTNKKASYREDEESDTGSSSSVVDASPAVGVGFDLNMLPDPVLRFGRSGTKVKLKVL</sequence>
<evidence type="ECO:0000256" key="6">
    <source>
        <dbReference type="SAM" id="MobiDB-lite"/>
    </source>
</evidence>
<name>A0A368SKM1_SETIT</name>
<dbReference type="GO" id="GO:0005634">
    <property type="term" value="C:nucleus"/>
    <property type="evidence" value="ECO:0007669"/>
    <property type="project" value="UniProtKB-SubCell"/>
</dbReference>
<dbReference type="AlphaFoldDB" id="A0A368SKM1"/>
<proteinExistence type="predicted"/>
<dbReference type="GO" id="GO:0003700">
    <property type="term" value="F:DNA-binding transcription factor activity"/>
    <property type="evidence" value="ECO:0007669"/>
    <property type="project" value="InterPro"/>
</dbReference>
<evidence type="ECO:0000256" key="2">
    <source>
        <dbReference type="ARBA" id="ARBA00023015"/>
    </source>
</evidence>
<keyword evidence="4" id="KW-0804">Transcription</keyword>
<evidence type="ECO:0000256" key="5">
    <source>
        <dbReference type="ARBA" id="ARBA00023242"/>
    </source>
</evidence>
<organism evidence="8">
    <name type="scientific">Setaria italica</name>
    <name type="common">Foxtail millet</name>
    <name type="synonym">Panicum italicum</name>
    <dbReference type="NCBI Taxonomy" id="4555"/>
    <lineage>
        <taxon>Eukaryota</taxon>
        <taxon>Viridiplantae</taxon>
        <taxon>Streptophyta</taxon>
        <taxon>Embryophyta</taxon>
        <taxon>Tracheophyta</taxon>
        <taxon>Spermatophyta</taxon>
        <taxon>Magnoliopsida</taxon>
        <taxon>Liliopsida</taxon>
        <taxon>Poales</taxon>
        <taxon>Poaceae</taxon>
        <taxon>PACMAD clade</taxon>
        <taxon>Panicoideae</taxon>
        <taxon>Panicodae</taxon>
        <taxon>Paniceae</taxon>
        <taxon>Cenchrinae</taxon>
        <taxon>Setaria</taxon>
    </lineage>
</organism>
<keyword evidence="5" id="KW-0539">Nucleus</keyword>
<evidence type="ECO:0000313" key="8">
    <source>
        <dbReference type="EMBL" id="RCV42894.1"/>
    </source>
</evidence>
<gene>
    <name evidence="8" type="ORF">SETIT_9G252000v2</name>
</gene>
<dbReference type="STRING" id="4555.A0A368SKM1"/>
<evidence type="ECO:0000256" key="1">
    <source>
        <dbReference type="ARBA" id="ARBA00004123"/>
    </source>
</evidence>
<dbReference type="PANTHER" id="PTHR31677">
    <property type="entry name" value="AP2 DOMAIN CLASS TRANSCRIPTION FACTOR"/>
    <property type="match status" value="1"/>
</dbReference>
<reference evidence="8" key="1">
    <citation type="journal article" date="2012" name="Nat. Biotechnol.">
        <title>Reference genome sequence of the model plant Setaria.</title>
        <authorList>
            <person name="Bennetzen J.L."/>
            <person name="Schmutz J."/>
            <person name="Wang H."/>
            <person name="Percifield R."/>
            <person name="Hawkins J."/>
            <person name="Pontaroli A.C."/>
            <person name="Estep M."/>
            <person name="Feng L."/>
            <person name="Vaughn J.N."/>
            <person name="Grimwood J."/>
            <person name="Jenkins J."/>
            <person name="Barry K."/>
            <person name="Lindquist E."/>
            <person name="Hellsten U."/>
            <person name="Deshpande S."/>
            <person name="Wang X."/>
            <person name="Wu X."/>
            <person name="Mitros T."/>
            <person name="Triplett J."/>
            <person name="Yang X."/>
            <person name="Ye C.Y."/>
            <person name="Mauro-Herrera M."/>
            <person name="Wang L."/>
            <person name="Li P."/>
            <person name="Sharma M."/>
            <person name="Sharma R."/>
            <person name="Ronald P.C."/>
            <person name="Panaud O."/>
            <person name="Kellogg E.A."/>
            <person name="Brutnell T.P."/>
            <person name="Doust A.N."/>
            <person name="Tuskan G.A."/>
            <person name="Rokhsar D."/>
            <person name="Devos K.M."/>
        </authorList>
    </citation>
    <scope>NUCLEOTIDE SEQUENCE [LARGE SCALE GENOMIC DNA]</scope>
    <source>
        <strain evidence="8">Yugu1</strain>
    </source>
</reference>
<comment type="subcellular location">
    <subcellularLocation>
        <location evidence="1">Nucleus</location>
    </subcellularLocation>
</comment>
<dbReference type="GO" id="GO:0003677">
    <property type="term" value="F:DNA binding"/>
    <property type="evidence" value="ECO:0007669"/>
    <property type="project" value="UniProtKB-KW"/>
</dbReference>
<dbReference type="PROSITE" id="PS51032">
    <property type="entry name" value="AP2_ERF"/>
    <property type="match status" value="1"/>
</dbReference>
<feature type="domain" description="AP2/ERF" evidence="7">
    <location>
        <begin position="1"/>
        <end position="33"/>
    </location>
</feature>
<feature type="region of interest" description="Disordered" evidence="6">
    <location>
        <begin position="78"/>
        <end position="99"/>
    </location>
</feature>
<dbReference type="PANTHER" id="PTHR31677:SF231">
    <property type="entry name" value="ETHYLENE-RESPONSIVE TRANSCRIPTION FACTOR 4"/>
    <property type="match status" value="1"/>
</dbReference>
<accession>A0A368SKM1</accession>
<dbReference type="EMBL" id="CM003536">
    <property type="protein sequence ID" value="RCV42894.1"/>
    <property type="molecule type" value="Genomic_DNA"/>
</dbReference>